<evidence type="ECO:0000313" key="2">
    <source>
        <dbReference type="EMBL" id="CAH0375219.1"/>
    </source>
</evidence>
<feature type="compositionally biased region" description="Basic and acidic residues" evidence="1">
    <location>
        <begin position="458"/>
        <end position="468"/>
    </location>
</feature>
<gene>
    <name evidence="2" type="ORF">PECAL_4P25450</name>
</gene>
<accession>A0A8J2X0M5</accession>
<dbReference type="AlphaFoldDB" id="A0A8J2X0M5"/>
<feature type="compositionally biased region" description="Low complexity" evidence="1">
    <location>
        <begin position="203"/>
        <end position="215"/>
    </location>
</feature>
<dbReference type="PANTHER" id="PTHR48184">
    <property type="entry name" value="RICIN B-TYPE LECTIN DOMAIN-CONTAINING PROTEIN"/>
    <property type="match status" value="1"/>
</dbReference>
<dbReference type="OrthoDB" id="45365at2759"/>
<comment type="caution">
    <text evidence="2">The sequence shown here is derived from an EMBL/GenBank/DDBJ whole genome shotgun (WGS) entry which is preliminary data.</text>
</comment>
<feature type="compositionally biased region" description="Pro residues" evidence="1">
    <location>
        <begin position="139"/>
        <end position="161"/>
    </location>
</feature>
<name>A0A8J2X0M5_9STRA</name>
<sequence length="468" mass="49126">MPVWKSKFYDAFVLNHIVVLHAIDATPARWRGHPSSSPPDGASAATPSLRNDLVKNCRVHLTHWLISTQVNATLEEVAEAEVAFFISTPVPTSVPSPVPTTPPSPAPSALPTTAVPTTPPSEVPSPVPTSKPSAMPTAVPIPAPSGQPTPRPTPKPTPAPTAIPGNPTASPVFSPTPRPTPTPTPRPSDSPTPGPSPRPTPSPSTALPSSVPTTSMPSAVPTSYPTAVYVSGQLKVEGISLDVALEYKDVFVVAIAAIAGVSEEKVTVLITAARRRLAVEIAAAMAVAADSRRGLAEDVASGRRRLSGGVNVEYTITVDAASATWASESLSEATPTDVDSAIESAAANFTGNGTNSSSAFSTIQTNSITAEVVVEGGPPPEPPNVTAAVPRSASKPRIIFQRRSRAVGAFWNATARVHRRIAWHTERAAERRKKDISDAKDHIARSDEKTREAKKRAEHGYAHARHEL</sequence>
<feature type="compositionally biased region" description="Pro residues" evidence="1">
    <location>
        <begin position="92"/>
        <end position="108"/>
    </location>
</feature>
<feature type="region of interest" description="Disordered" evidence="1">
    <location>
        <begin position="89"/>
        <end position="218"/>
    </location>
</feature>
<feature type="compositionally biased region" description="Pro residues" evidence="1">
    <location>
        <begin position="117"/>
        <end position="129"/>
    </location>
</feature>
<reference evidence="2" key="1">
    <citation type="submission" date="2021-11" db="EMBL/GenBank/DDBJ databases">
        <authorList>
            <consortium name="Genoscope - CEA"/>
            <person name="William W."/>
        </authorList>
    </citation>
    <scope>NUCLEOTIDE SEQUENCE</scope>
</reference>
<feature type="compositionally biased region" description="Pro residues" evidence="1">
    <location>
        <begin position="174"/>
        <end position="202"/>
    </location>
</feature>
<feature type="region of interest" description="Disordered" evidence="1">
    <location>
        <begin position="428"/>
        <end position="468"/>
    </location>
</feature>
<keyword evidence="3" id="KW-1185">Reference proteome</keyword>
<organism evidence="2 3">
    <name type="scientific">Pelagomonas calceolata</name>
    <dbReference type="NCBI Taxonomy" id="35677"/>
    <lineage>
        <taxon>Eukaryota</taxon>
        <taxon>Sar</taxon>
        <taxon>Stramenopiles</taxon>
        <taxon>Ochrophyta</taxon>
        <taxon>Pelagophyceae</taxon>
        <taxon>Pelagomonadales</taxon>
        <taxon>Pelagomonadaceae</taxon>
        <taxon>Pelagomonas</taxon>
    </lineage>
</organism>
<evidence type="ECO:0000313" key="3">
    <source>
        <dbReference type="Proteomes" id="UP000789595"/>
    </source>
</evidence>
<dbReference type="EMBL" id="CAKKNE010000004">
    <property type="protein sequence ID" value="CAH0375219.1"/>
    <property type="molecule type" value="Genomic_DNA"/>
</dbReference>
<dbReference type="PANTHER" id="PTHR48184:SF3">
    <property type="entry name" value="SCP DOMAIN-CONTAINING PROTEIN"/>
    <property type="match status" value="1"/>
</dbReference>
<feature type="compositionally biased region" description="Basic and acidic residues" evidence="1">
    <location>
        <begin position="428"/>
        <end position="451"/>
    </location>
</feature>
<evidence type="ECO:0000256" key="1">
    <source>
        <dbReference type="SAM" id="MobiDB-lite"/>
    </source>
</evidence>
<protein>
    <submittedName>
        <fullName evidence="2">Uncharacterized protein</fullName>
    </submittedName>
</protein>
<proteinExistence type="predicted"/>
<dbReference type="Proteomes" id="UP000789595">
    <property type="component" value="Unassembled WGS sequence"/>
</dbReference>